<reference evidence="2 3" key="1">
    <citation type="journal article" date="2016" name="Nat. Commun.">
        <title>Extremotolerant tardigrade genome and improved radiotolerance of human cultured cells by tardigrade-unique protein.</title>
        <authorList>
            <person name="Hashimoto T."/>
            <person name="Horikawa D.D."/>
            <person name="Saito Y."/>
            <person name="Kuwahara H."/>
            <person name="Kozuka-Hata H."/>
            <person name="Shin-I T."/>
            <person name="Minakuchi Y."/>
            <person name="Ohishi K."/>
            <person name="Motoyama A."/>
            <person name="Aizu T."/>
            <person name="Enomoto A."/>
            <person name="Kondo K."/>
            <person name="Tanaka S."/>
            <person name="Hara Y."/>
            <person name="Koshikawa S."/>
            <person name="Sagara H."/>
            <person name="Miura T."/>
            <person name="Yokobori S."/>
            <person name="Miyagawa K."/>
            <person name="Suzuki Y."/>
            <person name="Kubo T."/>
            <person name="Oyama M."/>
            <person name="Kohara Y."/>
            <person name="Fujiyama A."/>
            <person name="Arakawa K."/>
            <person name="Katayama T."/>
            <person name="Toyoda A."/>
            <person name="Kunieda T."/>
        </authorList>
    </citation>
    <scope>NUCLEOTIDE SEQUENCE [LARGE SCALE GENOMIC DNA]</scope>
    <source>
        <strain evidence="2 3">YOKOZUNA-1</strain>
    </source>
</reference>
<protein>
    <submittedName>
        <fullName evidence="2">Uncharacterized protein</fullName>
    </submittedName>
</protein>
<evidence type="ECO:0000313" key="3">
    <source>
        <dbReference type="Proteomes" id="UP000186922"/>
    </source>
</evidence>
<dbReference type="Proteomes" id="UP000186922">
    <property type="component" value="Unassembled WGS sequence"/>
</dbReference>
<organism evidence="2 3">
    <name type="scientific">Ramazzottius varieornatus</name>
    <name type="common">Water bear</name>
    <name type="synonym">Tardigrade</name>
    <dbReference type="NCBI Taxonomy" id="947166"/>
    <lineage>
        <taxon>Eukaryota</taxon>
        <taxon>Metazoa</taxon>
        <taxon>Ecdysozoa</taxon>
        <taxon>Tardigrada</taxon>
        <taxon>Eutardigrada</taxon>
        <taxon>Parachela</taxon>
        <taxon>Hypsibioidea</taxon>
        <taxon>Ramazzottiidae</taxon>
        <taxon>Ramazzottius</taxon>
    </lineage>
</organism>
<evidence type="ECO:0000256" key="1">
    <source>
        <dbReference type="SAM" id="MobiDB-lite"/>
    </source>
</evidence>
<name>A0A1D1V1J7_RAMVA</name>
<feature type="region of interest" description="Disordered" evidence="1">
    <location>
        <begin position="35"/>
        <end position="89"/>
    </location>
</feature>
<dbReference type="AlphaFoldDB" id="A0A1D1V1J7"/>
<accession>A0A1D1V1J7</accession>
<keyword evidence="3" id="KW-1185">Reference proteome</keyword>
<comment type="caution">
    <text evidence="2">The sequence shown here is derived from an EMBL/GenBank/DDBJ whole genome shotgun (WGS) entry which is preliminary data.</text>
</comment>
<proteinExistence type="predicted"/>
<sequence>MNRAAVTQNFLSLSKADTLLHVLRILAWKVQTANPKVRQNGKTPASGEELFGLSGDPGNRSDGTSTADGDASDNRGSLFRTPPVRHQPDLQAGLGNVAVVRNTDRVLSQAAALLQAPFRSKRRSRLLHHSTFRNNRRSTFENQPKADGPPQAAADATIIHAEIPYADALRDEMGLFQRHNIVLELQRAAPRKLNIGPATGRNIHVDQTTIASSERTRGATSNRSFGSYSFFNIMEMFGGRARVSDLKLTYRVQRIGITTLFIDESHAHIVHGYLVGRWQQANGRFSTLLNSYELWQHVMDNALGSFAKRKREQADAVAAILAAANIINSLLN</sequence>
<evidence type="ECO:0000313" key="2">
    <source>
        <dbReference type="EMBL" id="GAU92328.1"/>
    </source>
</evidence>
<gene>
    <name evidence="2" type="primary">RvY_04424-1</name>
    <name evidence="2" type="synonym">RvY_04424.1</name>
    <name evidence="2" type="ORF">RvY_04424</name>
</gene>
<dbReference type="EMBL" id="BDGG01000002">
    <property type="protein sequence ID" value="GAU92328.1"/>
    <property type="molecule type" value="Genomic_DNA"/>
</dbReference>